<dbReference type="Proteomes" id="UP001358586">
    <property type="component" value="Chromosome 3"/>
</dbReference>
<feature type="signal peptide" evidence="1">
    <location>
        <begin position="1"/>
        <end position="20"/>
    </location>
</feature>
<evidence type="ECO:0000313" key="3">
    <source>
        <dbReference type="Proteomes" id="UP001358586"/>
    </source>
</evidence>
<name>A0ABR0QH22_GOSAR</name>
<organism evidence="2 3">
    <name type="scientific">Gossypium arboreum</name>
    <name type="common">Tree cotton</name>
    <name type="synonym">Gossypium nanking</name>
    <dbReference type="NCBI Taxonomy" id="29729"/>
    <lineage>
        <taxon>Eukaryota</taxon>
        <taxon>Viridiplantae</taxon>
        <taxon>Streptophyta</taxon>
        <taxon>Embryophyta</taxon>
        <taxon>Tracheophyta</taxon>
        <taxon>Spermatophyta</taxon>
        <taxon>Magnoliopsida</taxon>
        <taxon>eudicotyledons</taxon>
        <taxon>Gunneridae</taxon>
        <taxon>Pentapetalae</taxon>
        <taxon>rosids</taxon>
        <taxon>malvids</taxon>
        <taxon>Malvales</taxon>
        <taxon>Malvaceae</taxon>
        <taxon>Malvoideae</taxon>
        <taxon>Gossypium</taxon>
    </lineage>
</organism>
<keyword evidence="3" id="KW-1185">Reference proteome</keyword>
<keyword evidence="1" id="KW-0732">Signal</keyword>
<evidence type="ECO:0000313" key="2">
    <source>
        <dbReference type="EMBL" id="KAK5838543.1"/>
    </source>
</evidence>
<dbReference type="EMBL" id="JARKNE010000003">
    <property type="protein sequence ID" value="KAK5838543.1"/>
    <property type="molecule type" value="Genomic_DNA"/>
</dbReference>
<protein>
    <submittedName>
        <fullName evidence="2">Uncharacterized protein</fullName>
    </submittedName>
</protein>
<comment type="caution">
    <text evidence="2">The sequence shown here is derived from an EMBL/GenBank/DDBJ whole genome shotgun (WGS) entry which is preliminary data.</text>
</comment>
<evidence type="ECO:0000256" key="1">
    <source>
        <dbReference type="SAM" id="SignalP"/>
    </source>
</evidence>
<feature type="chain" id="PRO_5047521280" evidence="1">
    <location>
        <begin position="21"/>
        <end position="61"/>
    </location>
</feature>
<reference evidence="2 3" key="1">
    <citation type="submission" date="2023-03" db="EMBL/GenBank/DDBJ databases">
        <title>WGS of Gossypium arboreum.</title>
        <authorList>
            <person name="Yu D."/>
        </authorList>
    </citation>
    <scope>NUCLEOTIDE SEQUENCE [LARGE SCALE GENOMIC DNA]</scope>
    <source>
        <tissue evidence="2">Leaf</tissue>
    </source>
</reference>
<gene>
    <name evidence="2" type="ORF">PVK06_007273</name>
</gene>
<sequence>MKTWLICFALISMVVVQVDAAAASGLADCTRGVILTQKVLPHKLIPTTVVARDTIDVANEE</sequence>
<proteinExistence type="predicted"/>
<accession>A0ABR0QH22</accession>